<sequence>MKEQSKSVVQWRFYRLIPAVMRQPYVGPHFLFFLFENGQNFSSWLPFMLKNNQFYNRVKQLIIDLLPHIKDIQPDPTDYGPLPLSVSENNL</sequence>
<dbReference type="EMBL" id="OX458932">
    <property type="protein sequence ID" value="CAI9086277.1"/>
    <property type="molecule type" value="Genomic_DNA"/>
</dbReference>
<dbReference type="RefSeq" id="WP_045086513.1">
    <property type="nucleotide sequence ID" value="NZ_JAHXRZ010000007.1"/>
</dbReference>
<evidence type="ECO:0000313" key="1">
    <source>
        <dbReference type="EMBL" id="CAI9086277.1"/>
    </source>
</evidence>
<accession>A0ABM9IF04</accession>
<keyword evidence="2" id="KW-1185">Reference proteome</keyword>
<dbReference type="Proteomes" id="UP001161497">
    <property type="component" value="Chromosome"/>
</dbReference>
<reference evidence="1" key="1">
    <citation type="submission" date="2023-03" db="EMBL/GenBank/DDBJ databases">
        <authorList>
            <person name="Cremers G."/>
            <person name="Picone N."/>
        </authorList>
    </citation>
    <scope>NUCLEOTIDE SEQUENCE</scope>
    <source>
        <strain evidence="1">Sample_alias</strain>
    </source>
</reference>
<name>A0ABM9IF04_9BACT</name>
<gene>
    <name evidence="1" type="ORF">MFUM_1955</name>
</gene>
<protein>
    <submittedName>
        <fullName evidence="1">Uncharacterized protein</fullName>
    </submittedName>
</protein>
<proteinExistence type="predicted"/>
<organism evidence="1 2">
    <name type="scientific">Candidatus Methylacidiphilum fumarolicum</name>
    <dbReference type="NCBI Taxonomy" id="591154"/>
    <lineage>
        <taxon>Bacteria</taxon>
        <taxon>Pseudomonadati</taxon>
        <taxon>Verrucomicrobiota</taxon>
        <taxon>Methylacidiphilae</taxon>
        <taxon>Methylacidiphilales</taxon>
        <taxon>Methylacidiphilaceae</taxon>
        <taxon>Methylacidiphilum (ex Ratnadevi et al. 2023)</taxon>
    </lineage>
</organism>
<evidence type="ECO:0000313" key="2">
    <source>
        <dbReference type="Proteomes" id="UP001161497"/>
    </source>
</evidence>